<dbReference type="AlphaFoldDB" id="A0A9X1SHT7"/>
<gene>
    <name evidence="3" type="ORF">LOC68_17340</name>
</gene>
<accession>A0A9X1SHT7</accession>
<dbReference type="Pfam" id="PF05117">
    <property type="entry name" value="DUF695"/>
    <property type="match status" value="1"/>
</dbReference>
<protein>
    <submittedName>
        <fullName evidence="3">DUF695 domain-containing protein</fullName>
    </submittedName>
</protein>
<dbReference type="RefSeq" id="WP_230221059.1">
    <property type="nucleotide sequence ID" value="NZ_JAJKFT010000010.1"/>
</dbReference>
<dbReference type="Gene3D" id="3.30.70.970">
    <property type="entry name" value="RraB-like"/>
    <property type="match status" value="1"/>
</dbReference>
<dbReference type="Pfam" id="PF06877">
    <property type="entry name" value="RraB"/>
    <property type="match status" value="1"/>
</dbReference>
<organism evidence="3 4">
    <name type="scientific">Blastopirellula sediminis</name>
    <dbReference type="NCBI Taxonomy" id="2894196"/>
    <lineage>
        <taxon>Bacteria</taxon>
        <taxon>Pseudomonadati</taxon>
        <taxon>Planctomycetota</taxon>
        <taxon>Planctomycetia</taxon>
        <taxon>Pirellulales</taxon>
        <taxon>Pirellulaceae</taxon>
        <taxon>Blastopirellula</taxon>
    </lineage>
</organism>
<evidence type="ECO:0000313" key="4">
    <source>
        <dbReference type="Proteomes" id="UP001139103"/>
    </source>
</evidence>
<sequence length="250" mass="28103">MSDDWDFFPLLVDDEPASILVDLGLVEEAPIAGLTQMTYLRLYMRSPREDGLSSQEEYERLCEVEDALSAAIEDSEDVLYVGRNTSGGCRDFYYYAASGTAAESQLSQAMVPFTEYEFETGVQDDDDWSIYFEFLYPDPRQMQFIQNGRVLASLEEAGDKSEIEREVTHWIYFPSADKRAAFVTLATAEGFEVAEQQDDGEGECPFALMMRHVTAVDYSSINNAVLVLFDLAGECEGEYAGWETSVEQGE</sequence>
<evidence type="ECO:0000259" key="1">
    <source>
        <dbReference type="Pfam" id="PF05117"/>
    </source>
</evidence>
<name>A0A9X1SHT7_9BACT</name>
<dbReference type="SUPFAM" id="SSF89946">
    <property type="entry name" value="Hypothetical protein VC0424"/>
    <property type="match status" value="1"/>
</dbReference>
<dbReference type="EMBL" id="JAJKFT010000010">
    <property type="protein sequence ID" value="MCC9630161.1"/>
    <property type="molecule type" value="Genomic_DNA"/>
</dbReference>
<keyword evidence="4" id="KW-1185">Reference proteome</keyword>
<dbReference type="InterPro" id="IPR009671">
    <property type="entry name" value="RraB_dom"/>
</dbReference>
<dbReference type="Proteomes" id="UP001139103">
    <property type="component" value="Unassembled WGS sequence"/>
</dbReference>
<dbReference type="InterPro" id="IPR016097">
    <property type="entry name" value="DUF695"/>
</dbReference>
<proteinExistence type="predicted"/>
<feature type="domain" description="Regulator of ribonuclease activity B" evidence="2">
    <location>
        <begin position="145"/>
        <end position="244"/>
    </location>
</feature>
<reference evidence="3" key="1">
    <citation type="submission" date="2021-11" db="EMBL/GenBank/DDBJ databases">
        <title>Genome sequence.</title>
        <authorList>
            <person name="Sun Q."/>
        </authorList>
    </citation>
    <scope>NUCLEOTIDE SEQUENCE</scope>
    <source>
        <strain evidence="3">JC732</strain>
    </source>
</reference>
<comment type="caution">
    <text evidence="3">The sequence shown here is derived from an EMBL/GenBank/DDBJ whole genome shotgun (WGS) entry which is preliminary data.</text>
</comment>
<evidence type="ECO:0000259" key="2">
    <source>
        <dbReference type="Pfam" id="PF06877"/>
    </source>
</evidence>
<dbReference type="InterPro" id="IPR036701">
    <property type="entry name" value="RraB-like_sf"/>
</dbReference>
<feature type="domain" description="DUF695" evidence="1">
    <location>
        <begin position="3"/>
        <end position="136"/>
    </location>
</feature>
<evidence type="ECO:0000313" key="3">
    <source>
        <dbReference type="EMBL" id="MCC9630161.1"/>
    </source>
</evidence>